<feature type="transmembrane region" description="Helical" evidence="8">
    <location>
        <begin position="248"/>
        <end position="272"/>
    </location>
</feature>
<dbReference type="GO" id="GO:0005886">
    <property type="term" value="C:plasma membrane"/>
    <property type="evidence" value="ECO:0007669"/>
    <property type="project" value="UniProtKB-SubCell"/>
</dbReference>
<dbReference type="PROSITE" id="PS00211">
    <property type="entry name" value="ABC_TRANSPORTER_1"/>
    <property type="match status" value="1"/>
</dbReference>
<dbReference type="SUPFAM" id="SSF52540">
    <property type="entry name" value="P-loop containing nucleoside triphosphate hydrolases"/>
    <property type="match status" value="1"/>
</dbReference>
<dbReference type="InterPro" id="IPR011527">
    <property type="entry name" value="ABC1_TM_dom"/>
</dbReference>
<dbReference type="InterPro" id="IPR027417">
    <property type="entry name" value="P-loop_NTPase"/>
</dbReference>
<organism evidence="11 12">
    <name type="scientific">Rubrivirga marina</name>
    <dbReference type="NCBI Taxonomy" id="1196024"/>
    <lineage>
        <taxon>Bacteria</taxon>
        <taxon>Pseudomonadati</taxon>
        <taxon>Rhodothermota</taxon>
        <taxon>Rhodothermia</taxon>
        <taxon>Rhodothermales</taxon>
        <taxon>Rubricoccaceae</taxon>
        <taxon>Rubrivirga</taxon>
    </lineage>
</organism>
<evidence type="ECO:0000259" key="9">
    <source>
        <dbReference type="PROSITE" id="PS50893"/>
    </source>
</evidence>
<evidence type="ECO:0000259" key="10">
    <source>
        <dbReference type="PROSITE" id="PS50929"/>
    </source>
</evidence>
<dbReference type="GO" id="GO:0005524">
    <property type="term" value="F:ATP binding"/>
    <property type="evidence" value="ECO:0007669"/>
    <property type="project" value="UniProtKB-KW"/>
</dbReference>
<keyword evidence="5 11" id="KW-0067">ATP-binding</keyword>
<keyword evidence="6 8" id="KW-1133">Transmembrane helix</keyword>
<dbReference type="Pfam" id="PF00005">
    <property type="entry name" value="ABC_tran"/>
    <property type="match status" value="1"/>
</dbReference>
<evidence type="ECO:0000256" key="6">
    <source>
        <dbReference type="ARBA" id="ARBA00022989"/>
    </source>
</evidence>
<dbReference type="CDD" id="cd18544">
    <property type="entry name" value="ABC_6TM_TmrA_like"/>
    <property type="match status" value="1"/>
</dbReference>
<feature type="transmembrane region" description="Helical" evidence="8">
    <location>
        <begin position="278"/>
        <end position="298"/>
    </location>
</feature>
<evidence type="ECO:0000256" key="7">
    <source>
        <dbReference type="ARBA" id="ARBA00023136"/>
    </source>
</evidence>
<dbReference type="Proteomes" id="UP000216339">
    <property type="component" value="Unassembled WGS sequence"/>
</dbReference>
<dbReference type="InterPro" id="IPR039421">
    <property type="entry name" value="Type_1_exporter"/>
</dbReference>
<evidence type="ECO:0000256" key="1">
    <source>
        <dbReference type="ARBA" id="ARBA00004651"/>
    </source>
</evidence>
<evidence type="ECO:0000256" key="2">
    <source>
        <dbReference type="ARBA" id="ARBA00022448"/>
    </source>
</evidence>
<dbReference type="CDD" id="cd03254">
    <property type="entry name" value="ABCC_Glucan_exporter_like"/>
    <property type="match status" value="1"/>
</dbReference>
<evidence type="ECO:0000256" key="8">
    <source>
        <dbReference type="SAM" id="Phobius"/>
    </source>
</evidence>
<keyword evidence="4" id="KW-0547">Nucleotide-binding</keyword>
<keyword evidence="12" id="KW-1185">Reference proteome</keyword>
<dbReference type="GO" id="GO:0016887">
    <property type="term" value="F:ATP hydrolysis activity"/>
    <property type="evidence" value="ECO:0007669"/>
    <property type="project" value="InterPro"/>
</dbReference>
<name>A0A271J198_9BACT</name>
<dbReference type="InterPro" id="IPR003439">
    <property type="entry name" value="ABC_transporter-like_ATP-bd"/>
</dbReference>
<dbReference type="InterPro" id="IPR003593">
    <property type="entry name" value="AAA+_ATPase"/>
</dbReference>
<sequence>MADSSPQTWRPPKGLARRLGALLWPYRWHVAAALALTFTVAFLGPLRPRLVQQAVDDFILPGDVPGLMRIVGLIAGVLVAEGIAYFALGYLTQWVGQHALYDLRTRVFRFIERQRLAFFDKTPIGTLITRATSDIEALADLLSAGAVTMLGDLARVVFIGYFMLSLDLELGIVALLALPPMVLATEVFRRKMREAYRETRKQVGRLNAFLQEHVTGMSVVQIFGREAEEQRRFEAVNEAHRDAHVQTVYYYALFYPVVDIIASAALALVIWFGGTEAMREALTVGTLIAFVQYVRMFFEPVRNLSDQLNSIQAAFAASERVFDLLDDDQSLPEPEAPTRLPDGRAAGRIAFEDVWFAYERLPAEEATDATEPEWNWVLRDVSFVCEPGQTLALVGATGSGKTTILSLLLRFYEPQRGRITIDGVDVKDLPLAELRRQVGLVLQDVFLFSGSIAENVTLGDPDVSRERITEAGRLVGADRFVDRLPEGYDAEVGERGASLSLGQRQLLSFVRALLYDPAVLVLDEATSSVDTETEEMVQQAVDVLMEGRTALVVAHRLSTVQHADQILVLHKGEVRERGDHQALLAQDGLYRRLYELQYADQERAAA</sequence>
<dbReference type="InterPro" id="IPR036640">
    <property type="entry name" value="ABC1_TM_sf"/>
</dbReference>
<feature type="transmembrane region" description="Helical" evidence="8">
    <location>
        <begin position="67"/>
        <end position="88"/>
    </location>
</feature>
<dbReference type="PANTHER" id="PTHR43394:SF1">
    <property type="entry name" value="ATP-BINDING CASSETTE SUB-FAMILY B MEMBER 10, MITOCHONDRIAL"/>
    <property type="match status" value="1"/>
</dbReference>
<evidence type="ECO:0000256" key="4">
    <source>
        <dbReference type="ARBA" id="ARBA00022741"/>
    </source>
</evidence>
<feature type="transmembrane region" description="Helical" evidence="8">
    <location>
        <begin position="158"/>
        <end position="183"/>
    </location>
</feature>
<dbReference type="PROSITE" id="PS50893">
    <property type="entry name" value="ABC_TRANSPORTER_2"/>
    <property type="match status" value="1"/>
</dbReference>
<dbReference type="Gene3D" id="1.20.1560.10">
    <property type="entry name" value="ABC transporter type 1, transmembrane domain"/>
    <property type="match status" value="1"/>
</dbReference>
<evidence type="ECO:0000313" key="11">
    <source>
        <dbReference type="EMBL" id="PAP76499.1"/>
    </source>
</evidence>
<evidence type="ECO:0000256" key="5">
    <source>
        <dbReference type="ARBA" id="ARBA00022840"/>
    </source>
</evidence>
<dbReference type="RefSeq" id="WP_095510156.1">
    <property type="nucleotide sequence ID" value="NZ_MQWD01000001.1"/>
</dbReference>
<dbReference type="PROSITE" id="PS50929">
    <property type="entry name" value="ABC_TM1F"/>
    <property type="match status" value="1"/>
</dbReference>
<keyword evidence="3 8" id="KW-0812">Transmembrane</keyword>
<evidence type="ECO:0000313" key="12">
    <source>
        <dbReference type="Proteomes" id="UP000216339"/>
    </source>
</evidence>
<feature type="transmembrane region" description="Helical" evidence="8">
    <location>
        <begin position="26"/>
        <end position="46"/>
    </location>
</feature>
<keyword evidence="2" id="KW-0813">Transport</keyword>
<protein>
    <submittedName>
        <fullName evidence="11">Antibiotic ABC transporter ATP-binding protein</fullName>
    </submittedName>
</protein>
<evidence type="ECO:0000256" key="3">
    <source>
        <dbReference type="ARBA" id="ARBA00022692"/>
    </source>
</evidence>
<dbReference type="Gene3D" id="3.40.50.300">
    <property type="entry name" value="P-loop containing nucleotide triphosphate hydrolases"/>
    <property type="match status" value="1"/>
</dbReference>
<dbReference type="SMART" id="SM00382">
    <property type="entry name" value="AAA"/>
    <property type="match status" value="1"/>
</dbReference>
<comment type="caution">
    <text evidence="11">The sequence shown here is derived from an EMBL/GenBank/DDBJ whole genome shotgun (WGS) entry which is preliminary data.</text>
</comment>
<keyword evidence="7 8" id="KW-0472">Membrane</keyword>
<feature type="domain" description="ABC transporter" evidence="9">
    <location>
        <begin position="349"/>
        <end position="596"/>
    </location>
</feature>
<gene>
    <name evidence="11" type="ORF">BSZ37_08620</name>
</gene>
<dbReference type="SUPFAM" id="SSF90123">
    <property type="entry name" value="ABC transporter transmembrane region"/>
    <property type="match status" value="1"/>
</dbReference>
<reference evidence="11 12" key="1">
    <citation type="submission" date="2016-11" db="EMBL/GenBank/DDBJ databases">
        <title>Study of marine rhodopsin-containing bacteria.</title>
        <authorList>
            <person name="Yoshizawa S."/>
            <person name="Kumagai Y."/>
            <person name="Kogure K."/>
        </authorList>
    </citation>
    <scope>NUCLEOTIDE SEQUENCE [LARGE SCALE GENOMIC DNA]</scope>
    <source>
        <strain evidence="11 12">SAORIC-28</strain>
    </source>
</reference>
<comment type="subcellular location">
    <subcellularLocation>
        <location evidence="1">Cell membrane</location>
        <topology evidence="1">Multi-pass membrane protein</topology>
    </subcellularLocation>
</comment>
<dbReference type="Pfam" id="PF00664">
    <property type="entry name" value="ABC_membrane"/>
    <property type="match status" value="1"/>
</dbReference>
<dbReference type="OrthoDB" id="1291564at2"/>
<dbReference type="GO" id="GO:0015421">
    <property type="term" value="F:ABC-type oligopeptide transporter activity"/>
    <property type="evidence" value="ECO:0007669"/>
    <property type="project" value="TreeGrafter"/>
</dbReference>
<dbReference type="InterPro" id="IPR017871">
    <property type="entry name" value="ABC_transporter-like_CS"/>
</dbReference>
<dbReference type="FunFam" id="3.40.50.300:FF:000287">
    <property type="entry name" value="Multidrug ABC transporter ATP-binding protein"/>
    <property type="match status" value="1"/>
</dbReference>
<proteinExistence type="predicted"/>
<feature type="domain" description="ABC transmembrane type-1" evidence="10">
    <location>
        <begin position="31"/>
        <end position="313"/>
    </location>
</feature>
<dbReference type="PANTHER" id="PTHR43394">
    <property type="entry name" value="ATP-DEPENDENT PERMEASE MDL1, MITOCHONDRIAL"/>
    <property type="match status" value="1"/>
</dbReference>
<dbReference type="AlphaFoldDB" id="A0A271J198"/>
<dbReference type="EMBL" id="MQWD01000001">
    <property type="protein sequence ID" value="PAP76499.1"/>
    <property type="molecule type" value="Genomic_DNA"/>
</dbReference>
<accession>A0A271J198</accession>